<evidence type="ECO:0000256" key="8">
    <source>
        <dbReference type="RuleBase" id="RU363032"/>
    </source>
</evidence>
<dbReference type="RefSeq" id="WP_085276382.1">
    <property type="nucleotide sequence ID" value="NZ_FXAG01000010.1"/>
</dbReference>
<feature type="transmembrane region" description="Helical" evidence="8">
    <location>
        <begin position="53"/>
        <end position="78"/>
    </location>
</feature>
<comment type="subcellular location">
    <subcellularLocation>
        <location evidence="1">Cell inner membrane</location>
        <topology evidence="1">Multi-pass membrane protein</topology>
    </subcellularLocation>
    <subcellularLocation>
        <location evidence="8">Cell membrane</location>
        <topology evidence="8">Multi-pass membrane protein</topology>
    </subcellularLocation>
</comment>
<feature type="transmembrane region" description="Helical" evidence="8">
    <location>
        <begin position="136"/>
        <end position="154"/>
    </location>
</feature>
<evidence type="ECO:0000256" key="5">
    <source>
        <dbReference type="ARBA" id="ARBA00022692"/>
    </source>
</evidence>
<feature type="transmembrane region" description="Helical" evidence="8">
    <location>
        <begin position="12"/>
        <end position="33"/>
    </location>
</feature>
<feature type="transmembrane region" description="Helical" evidence="8">
    <location>
        <begin position="461"/>
        <end position="478"/>
    </location>
</feature>
<keyword evidence="3" id="KW-1003">Cell membrane</keyword>
<dbReference type="STRING" id="1123014.SAMN02745746_02125"/>
<feature type="transmembrane region" description="Helical" evidence="8">
    <location>
        <begin position="191"/>
        <end position="213"/>
    </location>
</feature>
<dbReference type="CDD" id="cd06261">
    <property type="entry name" value="TM_PBP2"/>
    <property type="match status" value="2"/>
</dbReference>
<proteinExistence type="inferred from homology"/>
<evidence type="ECO:0000256" key="3">
    <source>
        <dbReference type="ARBA" id="ARBA00022475"/>
    </source>
</evidence>
<feature type="transmembrane region" description="Helical" evidence="8">
    <location>
        <begin position="85"/>
        <end position="109"/>
    </location>
</feature>
<evidence type="ECO:0000256" key="1">
    <source>
        <dbReference type="ARBA" id="ARBA00004429"/>
    </source>
</evidence>
<dbReference type="PROSITE" id="PS50928">
    <property type="entry name" value="ABC_TM1"/>
    <property type="match status" value="2"/>
</dbReference>
<evidence type="ECO:0000313" key="10">
    <source>
        <dbReference type="EMBL" id="SMF24779.1"/>
    </source>
</evidence>
<dbReference type="SUPFAM" id="SSF161098">
    <property type="entry name" value="MetI-like"/>
    <property type="match status" value="2"/>
</dbReference>
<dbReference type="FunFam" id="1.10.3720.10:FF:000088">
    <property type="entry name" value="Iron(III) ABC transporter, permease protein"/>
    <property type="match status" value="1"/>
</dbReference>
<dbReference type="PANTHER" id="PTHR43357:SF3">
    <property type="entry name" value="FE(3+)-TRANSPORT SYSTEM PERMEASE PROTEIN FBPB 2"/>
    <property type="match status" value="1"/>
</dbReference>
<name>A0A1Y6BR44_9NEIS</name>
<dbReference type="GO" id="GO:0055085">
    <property type="term" value="P:transmembrane transport"/>
    <property type="evidence" value="ECO:0007669"/>
    <property type="project" value="InterPro"/>
</dbReference>
<keyword evidence="7 8" id="KW-0472">Membrane</keyword>
<evidence type="ECO:0000256" key="4">
    <source>
        <dbReference type="ARBA" id="ARBA00022519"/>
    </source>
</evidence>
<dbReference type="Gene3D" id="1.10.3720.10">
    <property type="entry name" value="MetI-like"/>
    <property type="match status" value="2"/>
</dbReference>
<dbReference type="GO" id="GO:0005886">
    <property type="term" value="C:plasma membrane"/>
    <property type="evidence" value="ECO:0007669"/>
    <property type="project" value="UniProtKB-SubCell"/>
</dbReference>
<accession>A0A1Y6BR44</accession>
<dbReference type="InterPro" id="IPR035906">
    <property type="entry name" value="MetI-like_sf"/>
</dbReference>
<dbReference type="Pfam" id="PF00528">
    <property type="entry name" value="BPD_transp_1"/>
    <property type="match status" value="1"/>
</dbReference>
<feature type="domain" description="ABC transmembrane type-1" evidence="9">
    <location>
        <begin position="323"/>
        <end position="529"/>
    </location>
</feature>
<evidence type="ECO:0000256" key="7">
    <source>
        <dbReference type="ARBA" id="ARBA00023136"/>
    </source>
</evidence>
<dbReference type="InterPro" id="IPR000515">
    <property type="entry name" value="MetI-like"/>
</dbReference>
<protein>
    <submittedName>
        <fullName evidence="10">Iron(III) transport system permease protein</fullName>
    </submittedName>
</protein>
<keyword evidence="5 8" id="KW-0812">Transmembrane</keyword>
<dbReference type="Proteomes" id="UP000192920">
    <property type="component" value="Unassembled WGS sequence"/>
</dbReference>
<feature type="transmembrane region" description="Helical" evidence="8">
    <location>
        <begin position="327"/>
        <end position="347"/>
    </location>
</feature>
<feature type="transmembrane region" description="Helical" evidence="8">
    <location>
        <begin position="404"/>
        <end position="428"/>
    </location>
</feature>
<feature type="transmembrane region" description="Helical" evidence="8">
    <location>
        <begin position="359"/>
        <end position="384"/>
    </location>
</feature>
<evidence type="ECO:0000313" key="11">
    <source>
        <dbReference type="Proteomes" id="UP000192920"/>
    </source>
</evidence>
<organism evidence="10 11">
    <name type="scientific">Pseudogulbenkiania subflava DSM 22618</name>
    <dbReference type="NCBI Taxonomy" id="1123014"/>
    <lineage>
        <taxon>Bacteria</taxon>
        <taxon>Pseudomonadati</taxon>
        <taxon>Pseudomonadota</taxon>
        <taxon>Betaproteobacteria</taxon>
        <taxon>Neisseriales</taxon>
        <taxon>Chromobacteriaceae</taxon>
        <taxon>Pseudogulbenkiania</taxon>
    </lineage>
</organism>
<keyword evidence="6 8" id="KW-1133">Transmembrane helix</keyword>
<evidence type="ECO:0000256" key="2">
    <source>
        <dbReference type="ARBA" id="ARBA00022448"/>
    </source>
</evidence>
<comment type="similarity">
    <text evidence="8">Belongs to the binding-protein-dependent transport system permease family.</text>
</comment>
<keyword evidence="11" id="KW-1185">Reference proteome</keyword>
<feature type="transmembrane region" description="Helical" evidence="8">
    <location>
        <begin position="282"/>
        <end position="307"/>
    </location>
</feature>
<evidence type="ECO:0000256" key="6">
    <source>
        <dbReference type="ARBA" id="ARBA00022989"/>
    </source>
</evidence>
<gene>
    <name evidence="10" type="ORF">SAMN02745746_02125</name>
</gene>
<dbReference type="EMBL" id="FXAG01000010">
    <property type="protein sequence ID" value="SMF24779.1"/>
    <property type="molecule type" value="Genomic_DNA"/>
</dbReference>
<feature type="transmembrane region" description="Helical" evidence="8">
    <location>
        <begin position="225"/>
        <end position="252"/>
    </location>
</feature>
<keyword evidence="2 8" id="KW-0813">Transport</keyword>
<sequence>MLSSARRWRPVAALVSLVTVIPLSVILAALAVPDGAVWAHLQNHLLPELLRNTFWLVLGVGSGVLLVGMPLAWLTALYEFPGRRFFNWALMLPLAMPAYVMAFSQLGLFDFTGPLQSWLRAATGDSSWVPSLRSTGGVALVMTLAFYPYVYLLARNAFASMGRRALEVGQSFGLSRVKGFWHVALPMARPWIIGGVTLALMETLADFGTVAIFNYDTFTSAIYKAWFSLFSLPAAKQLASLLVLMVFVLVWLEQRARGRRAYTQTGRAAPLPRLRLTGWQRWAATLWAGLVLLLAFVLPFGQLLWWAWQLAAEEFNADLLGYALRSVALSLMAAVAVAVVALALAYAQRRDPHPATRLLAKLATLGYAVPGTVLAVGVFVPVAWLDNLLLGWFGGALGPDVTAIFKGTLLVMLLAYVARFLAVGHSAIDSAMGRITRSQEEAARNLGYAGWGLLRHVHLPLLKGSLFTAVLMVFVDVMKEMPITLMTRPFDWDTLAVRVFSFTTEGQWEHAALPAVAIVLAGLVPVILLSRQKDHA</sequence>
<keyword evidence="4" id="KW-0997">Cell inner membrane</keyword>
<feature type="transmembrane region" description="Helical" evidence="8">
    <location>
        <begin position="511"/>
        <end position="530"/>
    </location>
</feature>
<dbReference type="PANTHER" id="PTHR43357">
    <property type="entry name" value="INNER MEMBRANE ABC TRANSPORTER PERMEASE PROTEIN YDCV"/>
    <property type="match status" value="1"/>
</dbReference>
<feature type="domain" description="ABC transmembrane type-1" evidence="9">
    <location>
        <begin position="50"/>
        <end position="253"/>
    </location>
</feature>
<dbReference type="AlphaFoldDB" id="A0A1Y6BR44"/>
<evidence type="ECO:0000259" key="9">
    <source>
        <dbReference type="PROSITE" id="PS50928"/>
    </source>
</evidence>
<reference evidence="11" key="1">
    <citation type="submission" date="2017-04" db="EMBL/GenBank/DDBJ databases">
        <authorList>
            <person name="Varghese N."/>
            <person name="Submissions S."/>
        </authorList>
    </citation>
    <scope>NUCLEOTIDE SEQUENCE [LARGE SCALE GENOMIC DNA]</scope>
    <source>
        <strain evidence="11">DSM 22618</strain>
    </source>
</reference>